<comment type="catalytic activity">
    <reaction evidence="1">
        <text>ATP + protein L-histidine = ADP + protein N-phospho-L-histidine.</text>
        <dbReference type="EC" id="2.7.13.3"/>
    </reaction>
</comment>
<dbReference type="InterPro" id="IPR039506">
    <property type="entry name" value="SPOB_a"/>
</dbReference>
<evidence type="ECO:0000256" key="4">
    <source>
        <dbReference type="ARBA" id="ARBA00023012"/>
    </source>
</evidence>
<feature type="transmembrane region" description="Helical" evidence="5">
    <location>
        <begin position="40"/>
        <end position="61"/>
    </location>
</feature>
<dbReference type="InterPro" id="IPR036890">
    <property type="entry name" value="HATPase_C_sf"/>
</dbReference>
<dbReference type="Pfam" id="PF14689">
    <property type="entry name" value="SPOB_a"/>
    <property type="match status" value="1"/>
</dbReference>
<dbReference type="PROSITE" id="PS50109">
    <property type="entry name" value="HIS_KIN"/>
    <property type="match status" value="1"/>
</dbReference>
<dbReference type="SUPFAM" id="SSF55874">
    <property type="entry name" value="ATPase domain of HSP90 chaperone/DNA topoisomerase II/histidine kinase"/>
    <property type="match status" value="1"/>
</dbReference>
<dbReference type="GO" id="GO:0042802">
    <property type="term" value="F:identical protein binding"/>
    <property type="evidence" value="ECO:0007669"/>
    <property type="project" value="TreeGrafter"/>
</dbReference>
<dbReference type="Gene3D" id="1.10.287.130">
    <property type="match status" value="1"/>
</dbReference>
<dbReference type="Proteomes" id="UP000260812">
    <property type="component" value="Unassembled WGS sequence"/>
</dbReference>
<dbReference type="GeneID" id="97990776"/>
<feature type="transmembrane region" description="Helical" evidence="5">
    <location>
        <begin position="7"/>
        <end position="28"/>
    </location>
</feature>
<dbReference type="InterPro" id="IPR004358">
    <property type="entry name" value="Sig_transdc_His_kin-like_C"/>
</dbReference>
<keyword evidence="4" id="KW-0902">Two-component regulatory system</keyword>
<evidence type="ECO:0000256" key="2">
    <source>
        <dbReference type="ARBA" id="ARBA00012438"/>
    </source>
</evidence>
<organism evidence="7 8">
    <name type="scientific">Eisenbergiella massiliensis</name>
    <dbReference type="NCBI Taxonomy" id="1720294"/>
    <lineage>
        <taxon>Bacteria</taxon>
        <taxon>Bacillati</taxon>
        <taxon>Bacillota</taxon>
        <taxon>Clostridia</taxon>
        <taxon>Lachnospirales</taxon>
        <taxon>Lachnospiraceae</taxon>
        <taxon>Eisenbergiella</taxon>
    </lineage>
</organism>
<keyword evidence="5" id="KW-0812">Transmembrane</keyword>
<dbReference type="PANTHER" id="PTHR40448">
    <property type="entry name" value="TWO-COMPONENT SENSOR HISTIDINE KINASE"/>
    <property type="match status" value="1"/>
</dbReference>
<evidence type="ECO:0000313" key="7">
    <source>
        <dbReference type="EMBL" id="RGE55555.1"/>
    </source>
</evidence>
<dbReference type="InterPro" id="IPR005467">
    <property type="entry name" value="His_kinase_dom"/>
</dbReference>
<dbReference type="AlphaFoldDB" id="A0A3E3HV06"/>
<comment type="caution">
    <text evidence="7">The sequence shown here is derived from an EMBL/GenBank/DDBJ whole genome shotgun (WGS) entry which is preliminary data.</text>
</comment>
<keyword evidence="3" id="KW-0808">Transferase</keyword>
<evidence type="ECO:0000259" key="6">
    <source>
        <dbReference type="PROSITE" id="PS50109"/>
    </source>
</evidence>
<dbReference type="EMBL" id="QVLV01000044">
    <property type="protein sequence ID" value="RGE55555.1"/>
    <property type="molecule type" value="Genomic_DNA"/>
</dbReference>
<evidence type="ECO:0000313" key="8">
    <source>
        <dbReference type="Proteomes" id="UP000260812"/>
    </source>
</evidence>
<dbReference type="Gene3D" id="3.30.565.10">
    <property type="entry name" value="Histidine kinase-like ATPase, C-terminal domain"/>
    <property type="match status" value="1"/>
</dbReference>
<keyword evidence="5" id="KW-1133">Transmembrane helix</keyword>
<evidence type="ECO:0000256" key="1">
    <source>
        <dbReference type="ARBA" id="ARBA00000085"/>
    </source>
</evidence>
<evidence type="ECO:0000256" key="3">
    <source>
        <dbReference type="ARBA" id="ARBA00022777"/>
    </source>
</evidence>
<gene>
    <name evidence="7" type="ORF">DXC51_28970</name>
</gene>
<reference evidence="7" key="1">
    <citation type="submission" date="2018-08" db="EMBL/GenBank/DDBJ databases">
        <title>A genome reference for cultivated species of the human gut microbiota.</title>
        <authorList>
            <person name="Zou Y."/>
            <person name="Xue W."/>
            <person name="Luo G."/>
        </authorList>
    </citation>
    <scope>NUCLEOTIDE SEQUENCE [LARGE SCALE GENOMIC DNA]</scope>
    <source>
        <strain evidence="7">TF05-5AC</strain>
    </source>
</reference>
<dbReference type="GO" id="GO:0000160">
    <property type="term" value="P:phosphorelay signal transduction system"/>
    <property type="evidence" value="ECO:0007669"/>
    <property type="project" value="UniProtKB-KW"/>
</dbReference>
<dbReference type="RefSeq" id="WP_102287154.1">
    <property type="nucleotide sequence ID" value="NZ_JBKUNB010000020.1"/>
</dbReference>
<dbReference type="InterPro" id="IPR003594">
    <property type="entry name" value="HATPase_dom"/>
</dbReference>
<dbReference type="GO" id="GO:0004673">
    <property type="term" value="F:protein histidine kinase activity"/>
    <property type="evidence" value="ECO:0007669"/>
    <property type="project" value="UniProtKB-EC"/>
</dbReference>
<keyword evidence="5" id="KW-0472">Membrane</keyword>
<dbReference type="Pfam" id="PF02518">
    <property type="entry name" value="HATPase_c"/>
    <property type="match status" value="1"/>
</dbReference>
<dbReference type="SMART" id="SM00387">
    <property type="entry name" value="HATPase_c"/>
    <property type="match status" value="1"/>
</dbReference>
<keyword evidence="8" id="KW-1185">Reference proteome</keyword>
<dbReference type="EC" id="2.7.13.3" evidence="2"/>
<sequence>MNIKKTVKALLIINGLQFIAAILLWLVIGTHVLGRVNPAVYLTIGILLLSSLLTLLGLYAASRYQDDSYRESMKNLENLNLKLRAQRHDYLNHLQVIYGLLQLGEYEDAREYMEPVFRDISRVTKAMKTSQPAVNALLQAKMESAEKNGIDMVVEVGTPLKEIPLEPWELCKILANLIDNAITALGEREKDRKLTVEIRQEKEMYIFRIRNNGPAIPADRQPLIFHQGFSTKREEGHGTGLTIVSEIVKDIRGTISLTSDEKETCFEVRLPR</sequence>
<dbReference type="InterPro" id="IPR032834">
    <property type="entry name" value="NatK-like_C"/>
</dbReference>
<accession>A0A3E3HV06</accession>
<name>A0A3E3HV06_9FIRM</name>
<dbReference type="PANTHER" id="PTHR40448:SF1">
    <property type="entry name" value="TWO-COMPONENT SENSOR HISTIDINE KINASE"/>
    <property type="match status" value="1"/>
</dbReference>
<proteinExistence type="predicted"/>
<keyword evidence="3" id="KW-0418">Kinase</keyword>
<dbReference type="PRINTS" id="PR00344">
    <property type="entry name" value="BCTRLSENSOR"/>
</dbReference>
<feature type="domain" description="Histidine kinase" evidence="6">
    <location>
        <begin position="85"/>
        <end position="272"/>
    </location>
</feature>
<evidence type="ECO:0000256" key="5">
    <source>
        <dbReference type="SAM" id="Phobius"/>
    </source>
</evidence>
<dbReference type="CDD" id="cd16935">
    <property type="entry name" value="HATPase_AgrC-ComD-like"/>
    <property type="match status" value="1"/>
</dbReference>
<protein>
    <recommendedName>
        <fullName evidence="2">histidine kinase</fullName>
        <ecNumber evidence="2">2.7.13.3</ecNumber>
    </recommendedName>
</protein>